<proteinExistence type="inferred from homology"/>
<dbReference type="InterPro" id="IPR001208">
    <property type="entry name" value="MCM_dom"/>
</dbReference>
<dbReference type="GO" id="GO:0003697">
    <property type="term" value="F:single-stranded DNA binding"/>
    <property type="evidence" value="ECO:0007669"/>
    <property type="project" value="TreeGrafter"/>
</dbReference>
<keyword evidence="9" id="KW-1185">Reference proteome</keyword>
<keyword evidence="3 5" id="KW-0067">ATP-binding</keyword>
<sequence length="498" mass="53959">MLRAVMNIAPLAVSTTGRGSSGVGLTAAVTSDADTGERRLEAGAMVLADRGVVCIDEFDKMNDIDRVAIHEVMEQQTVTIAKAGIQTSLNARCSVVAAANPLYGTFNKHITVARNINLPDSLLSRFDLLFVVRDNMDQERDRLTANHVLGQHQYRPPGDDGMTMTSELQDRANDELEDDLDSDDEGEERPLRPIRFKPNALLHGKVDKDHAPLTPHFLRTYIRFAKEIRCRDLTLSPEAMDSIGDFYTELRSSSGERALPVTVRTLESIIRLATGAAKARLAESHVGVQDVEVAKELMLMMNGQDSPEPRARLRSAGVTGDMGNEPEEAEEEQADEAQGSPMEADGEAAETPEALSPVSPARKRLRKGARAGVDGSGAGPSEDGENTDPNASRQQRQTSRLEDATAAGPSNAGNEDEEGQLGAGAAFRRRVDEAAREALRARNPEGQTVAALAATLRAPLAEVHAALEFLQTFQENQRSDVSLMITEEGYFFNANTGM</sequence>
<comment type="caution">
    <text evidence="8">The sequence shown here is derived from an EMBL/GenBank/DDBJ whole genome shotgun (WGS) entry which is preliminary data.</text>
</comment>
<dbReference type="GO" id="GO:0042555">
    <property type="term" value="C:MCM complex"/>
    <property type="evidence" value="ECO:0007669"/>
    <property type="project" value="TreeGrafter"/>
</dbReference>
<dbReference type="AlphaFoldDB" id="A0AAW1S6Z8"/>
<dbReference type="GO" id="GO:0005634">
    <property type="term" value="C:nucleus"/>
    <property type="evidence" value="ECO:0007669"/>
    <property type="project" value="TreeGrafter"/>
</dbReference>
<protein>
    <recommendedName>
        <fullName evidence="1">DNA helicase</fullName>
        <ecNumber evidence="1">3.6.4.12</ecNumber>
    </recommendedName>
</protein>
<reference evidence="8 9" key="1">
    <citation type="journal article" date="2024" name="Nat. Commun.">
        <title>Phylogenomics reveals the evolutionary origins of lichenization in chlorophyte algae.</title>
        <authorList>
            <person name="Puginier C."/>
            <person name="Libourel C."/>
            <person name="Otte J."/>
            <person name="Skaloud P."/>
            <person name="Haon M."/>
            <person name="Grisel S."/>
            <person name="Petersen M."/>
            <person name="Berrin J.G."/>
            <person name="Delaux P.M."/>
            <person name="Dal Grande F."/>
            <person name="Keller J."/>
        </authorList>
    </citation>
    <scope>NUCLEOTIDE SEQUENCE [LARGE SCALE GENOMIC DNA]</scope>
    <source>
        <strain evidence="8 9">SAG 2145</strain>
    </source>
</reference>
<evidence type="ECO:0000256" key="4">
    <source>
        <dbReference type="ARBA" id="ARBA00023125"/>
    </source>
</evidence>
<accession>A0AAW1S6Z8</accession>
<dbReference type="PROSITE" id="PS00847">
    <property type="entry name" value="MCM_1"/>
    <property type="match status" value="1"/>
</dbReference>
<dbReference type="InterPro" id="IPR041562">
    <property type="entry name" value="MCM_lid"/>
</dbReference>
<dbReference type="PRINTS" id="PR01657">
    <property type="entry name" value="MCMFAMILY"/>
</dbReference>
<evidence type="ECO:0000256" key="5">
    <source>
        <dbReference type="RuleBase" id="RU004070"/>
    </source>
</evidence>
<dbReference type="EC" id="3.6.4.12" evidence="1"/>
<feature type="compositionally biased region" description="Acidic residues" evidence="6">
    <location>
        <begin position="324"/>
        <end position="335"/>
    </location>
</feature>
<dbReference type="Pfam" id="PF17855">
    <property type="entry name" value="MCM_lid"/>
    <property type="match status" value="1"/>
</dbReference>
<dbReference type="GO" id="GO:0006271">
    <property type="term" value="P:DNA strand elongation involved in DNA replication"/>
    <property type="evidence" value="ECO:0007669"/>
    <property type="project" value="TreeGrafter"/>
</dbReference>
<feature type="compositionally biased region" description="Polar residues" evidence="6">
    <location>
        <begin position="387"/>
        <end position="398"/>
    </location>
</feature>
<evidence type="ECO:0000256" key="3">
    <source>
        <dbReference type="ARBA" id="ARBA00022840"/>
    </source>
</evidence>
<gene>
    <name evidence="8" type="ORF">WJX74_002431</name>
</gene>
<evidence type="ECO:0000259" key="7">
    <source>
        <dbReference type="PROSITE" id="PS50051"/>
    </source>
</evidence>
<dbReference type="Pfam" id="PF00493">
    <property type="entry name" value="MCM"/>
    <property type="match status" value="1"/>
</dbReference>
<dbReference type="InterPro" id="IPR018525">
    <property type="entry name" value="MCM_CS"/>
</dbReference>
<evidence type="ECO:0000313" key="9">
    <source>
        <dbReference type="Proteomes" id="UP001438707"/>
    </source>
</evidence>
<dbReference type="PROSITE" id="PS50051">
    <property type="entry name" value="MCM_2"/>
    <property type="match status" value="1"/>
</dbReference>
<evidence type="ECO:0000256" key="1">
    <source>
        <dbReference type="ARBA" id="ARBA00012551"/>
    </source>
</evidence>
<feature type="compositionally biased region" description="Acidic residues" evidence="6">
    <location>
        <begin position="175"/>
        <end position="187"/>
    </location>
</feature>
<dbReference type="SUPFAM" id="SSF52540">
    <property type="entry name" value="P-loop containing nucleoside triphosphate hydrolases"/>
    <property type="match status" value="1"/>
</dbReference>
<name>A0AAW1S6Z8_9CHLO</name>
<keyword evidence="4 5" id="KW-0238">DNA-binding</keyword>
<dbReference type="InterPro" id="IPR031327">
    <property type="entry name" value="MCM"/>
</dbReference>
<organism evidence="8 9">
    <name type="scientific">Apatococcus lobatus</name>
    <dbReference type="NCBI Taxonomy" id="904363"/>
    <lineage>
        <taxon>Eukaryota</taxon>
        <taxon>Viridiplantae</taxon>
        <taxon>Chlorophyta</taxon>
        <taxon>core chlorophytes</taxon>
        <taxon>Trebouxiophyceae</taxon>
        <taxon>Chlorellales</taxon>
        <taxon>Chlorellaceae</taxon>
        <taxon>Apatococcus</taxon>
    </lineage>
</organism>
<dbReference type="GO" id="GO:1902975">
    <property type="term" value="P:mitotic DNA replication initiation"/>
    <property type="evidence" value="ECO:0007669"/>
    <property type="project" value="TreeGrafter"/>
</dbReference>
<dbReference type="EMBL" id="JALJOS010000003">
    <property type="protein sequence ID" value="KAK9841241.1"/>
    <property type="molecule type" value="Genomic_DNA"/>
</dbReference>
<dbReference type="GO" id="GO:0017116">
    <property type="term" value="F:single-stranded DNA helicase activity"/>
    <property type="evidence" value="ECO:0007669"/>
    <property type="project" value="TreeGrafter"/>
</dbReference>
<feature type="domain" description="MCM C-terminal AAA(+) ATPase" evidence="7">
    <location>
        <begin position="1"/>
        <end position="148"/>
    </location>
</feature>
<keyword evidence="2 5" id="KW-0547">Nucleotide-binding</keyword>
<dbReference type="InterPro" id="IPR027417">
    <property type="entry name" value="P-loop_NTPase"/>
</dbReference>
<dbReference type="SMART" id="SM00350">
    <property type="entry name" value="MCM"/>
    <property type="match status" value="1"/>
</dbReference>
<dbReference type="Gene3D" id="3.40.50.300">
    <property type="entry name" value="P-loop containing nucleotide triphosphate hydrolases"/>
    <property type="match status" value="1"/>
</dbReference>
<evidence type="ECO:0000313" key="8">
    <source>
        <dbReference type="EMBL" id="KAK9841241.1"/>
    </source>
</evidence>
<feature type="region of interest" description="Disordered" evidence="6">
    <location>
        <begin position="170"/>
        <end position="191"/>
    </location>
</feature>
<feature type="region of interest" description="Disordered" evidence="6">
    <location>
        <begin position="146"/>
        <end position="165"/>
    </location>
</feature>
<comment type="similarity">
    <text evidence="5">Belongs to the MCM family.</text>
</comment>
<dbReference type="PANTHER" id="PTHR11630">
    <property type="entry name" value="DNA REPLICATION LICENSING FACTOR MCM FAMILY MEMBER"/>
    <property type="match status" value="1"/>
</dbReference>
<dbReference type="GO" id="GO:0005524">
    <property type="term" value="F:ATP binding"/>
    <property type="evidence" value="ECO:0007669"/>
    <property type="project" value="UniProtKB-KW"/>
</dbReference>
<feature type="region of interest" description="Disordered" evidence="6">
    <location>
        <begin position="302"/>
        <end position="422"/>
    </location>
</feature>
<dbReference type="PANTHER" id="PTHR11630:SF46">
    <property type="entry name" value="DNA REPLICATION LICENSING FACTOR MCM3-RELATED"/>
    <property type="match status" value="1"/>
</dbReference>
<dbReference type="Proteomes" id="UP001438707">
    <property type="component" value="Unassembled WGS sequence"/>
</dbReference>
<dbReference type="GO" id="GO:0000727">
    <property type="term" value="P:double-strand break repair via break-induced replication"/>
    <property type="evidence" value="ECO:0007669"/>
    <property type="project" value="TreeGrafter"/>
</dbReference>
<evidence type="ECO:0000256" key="6">
    <source>
        <dbReference type="SAM" id="MobiDB-lite"/>
    </source>
</evidence>
<evidence type="ECO:0000256" key="2">
    <source>
        <dbReference type="ARBA" id="ARBA00022741"/>
    </source>
</evidence>